<sequence>MDVPCIGGCFTWFNNVGSSIGRLDRFLISDNLNEEWLSFKVLGRGDFVLKEKQRMLKLSLQKWNVEANFQEEFSSRPELSGVEMVCLSDFYSKLREVAFMDEEVKAIVWTCNDFKSPGLDGFSFSFLQNCWESIKSNIAMFVS</sequence>
<organism evidence="1 2">
    <name type="scientific">Pisum sativum</name>
    <name type="common">Garden pea</name>
    <name type="synonym">Lathyrus oleraceus</name>
    <dbReference type="NCBI Taxonomy" id="3888"/>
    <lineage>
        <taxon>Eukaryota</taxon>
        <taxon>Viridiplantae</taxon>
        <taxon>Streptophyta</taxon>
        <taxon>Embryophyta</taxon>
        <taxon>Tracheophyta</taxon>
        <taxon>Spermatophyta</taxon>
        <taxon>Magnoliopsida</taxon>
        <taxon>eudicotyledons</taxon>
        <taxon>Gunneridae</taxon>
        <taxon>Pentapetalae</taxon>
        <taxon>rosids</taxon>
        <taxon>fabids</taxon>
        <taxon>Fabales</taxon>
        <taxon>Fabaceae</taxon>
        <taxon>Papilionoideae</taxon>
        <taxon>50 kb inversion clade</taxon>
        <taxon>NPAAA clade</taxon>
        <taxon>Hologalegina</taxon>
        <taxon>IRL clade</taxon>
        <taxon>Fabeae</taxon>
        <taxon>Lathyrus</taxon>
    </lineage>
</organism>
<proteinExistence type="predicted"/>
<dbReference type="Proteomes" id="UP001058974">
    <property type="component" value="Chromosome 3"/>
</dbReference>
<name>A0A9D4Y6Y5_PEA</name>
<reference evidence="1 2" key="1">
    <citation type="journal article" date="2022" name="Nat. Genet.">
        <title>Improved pea reference genome and pan-genome highlight genomic features and evolutionary characteristics.</title>
        <authorList>
            <person name="Yang T."/>
            <person name="Liu R."/>
            <person name="Luo Y."/>
            <person name="Hu S."/>
            <person name="Wang D."/>
            <person name="Wang C."/>
            <person name="Pandey M.K."/>
            <person name="Ge S."/>
            <person name="Xu Q."/>
            <person name="Li N."/>
            <person name="Li G."/>
            <person name="Huang Y."/>
            <person name="Saxena R.K."/>
            <person name="Ji Y."/>
            <person name="Li M."/>
            <person name="Yan X."/>
            <person name="He Y."/>
            <person name="Liu Y."/>
            <person name="Wang X."/>
            <person name="Xiang C."/>
            <person name="Varshney R.K."/>
            <person name="Ding H."/>
            <person name="Gao S."/>
            <person name="Zong X."/>
        </authorList>
    </citation>
    <scope>NUCLEOTIDE SEQUENCE [LARGE SCALE GENOMIC DNA]</scope>
    <source>
        <strain evidence="1 2">cv. Zhongwan 6</strain>
    </source>
</reference>
<accession>A0A9D4Y6Y5</accession>
<dbReference type="AlphaFoldDB" id="A0A9D4Y6Y5"/>
<dbReference type="EMBL" id="JAMSHJ010000003">
    <property type="protein sequence ID" value="KAI5432040.1"/>
    <property type="molecule type" value="Genomic_DNA"/>
</dbReference>
<evidence type="ECO:0000313" key="1">
    <source>
        <dbReference type="EMBL" id="KAI5432040.1"/>
    </source>
</evidence>
<keyword evidence="2" id="KW-1185">Reference proteome</keyword>
<comment type="caution">
    <text evidence="1">The sequence shown here is derived from an EMBL/GenBank/DDBJ whole genome shotgun (WGS) entry which is preliminary data.</text>
</comment>
<protein>
    <submittedName>
        <fullName evidence="1">Uncharacterized protein</fullName>
    </submittedName>
</protein>
<dbReference type="Gramene" id="Psat03G0597300-T1">
    <property type="protein sequence ID" value="KAI5432040.1"/>
    <property type="gene ID" value="KIW84_035973"/>
</dbReference>
<evidence type="ECO:0000313" key="2">
    <source>
        <dbReference type="Proteomes" id="UP001058974"/>
    </source>
</evidence>
<gene>
    <name evidence="1" type="ORF">KIW84_035973</name>
</gene>